<keyword evidence="2" id="KW-0732">Signal</keyword>
<dbReference type="InterPro" id="IPR050282">
    <property type="entry name" value="Cycloisomerase_2"/>
</dbReference>
<keyword evidence="4" id="KW-1185">Reference proteome</keyword>
<dbReference type="GO" id="GO:0017057">
    <property type="term" value="F:6-phosphogluconolactonase activity"/>
    <property type="evidence" value="ECO:0007669"/>
    <property type="project" value="TreeGrafter"/>
</dbReference>
<reference evidence="3" key="1">
    <citation type="journal article" date="2020" name="Stud. Mycol.">
        <title>101 Dothideomycetes genomes: a test case for predicting lifestyles and emergence of pathogens.</title>
        <authorList>
            <person name="Haridas S."/>
            <person name="Albert R."/>
            <person name="Binder M."/>
            <person name="Bloem J."/>
            <person name="Labutti K."/>
            <person name="Salamov A."/>
            <person name="Andreopoulos B."/>
            <person name="Baker S."/>
            <person name="Barry K."/>
            <person name="Bills G."/>
            <person name="Bluhm B."/>
            <person name="Cannon C."/>
            <person name="Castanera R."/>
            <person name="Culley D."/>
            <person name="Daum C."/>
            <person name="Ezra D."/>
            <person name="Gonzalez J."/>
            <person name="Henrissat B."/>
            <person name="Kuo A."/>
            <person name="Liang C."/>
            <person name="Lipzen A."/>
            <person name="Lutzoni F."/>
            <person name="Magnuson J."/>
            <person name="Mondo S."/>
            <person name="Nolan M."/>
            <person name="Ohm R."/>
            <person name="Pangilinan J."/>
            <person name="Park H.-J."/>
            <person name="Ramirez L."/>
            <person name="Alfaro M."/>
            <person name="Sun H."/>
            <person name="Tritt A."/>
            <person name="Yoshinaga Y."/>
            <person name="Zwiers L.-H."/>
            <person name="Turgeon B."/>
            <person name="Goodwin S."/>
            <person name="Spatafora J."/>
            <person name="Crous P."/>
            <person name="Grigoriev I."/>
        </authorList>
    </citation>
    <scope>NUCLEOTIDE SEQUENCE</scope>
    <source>
        <strain evidence="3">CBS 123094</strain>
    </source>
</reference>
<dbReference type="SUPFAM" id="SSF51004">
    <property type="entry name" value="C-terminal (heme d1) domain of cytochrome cd1-nitrite reductase"/>
    <property type="match status" value="1"/>
</dbReference>
<evidence type="ECO:0000256" key="1">
    <source>
        <dbReference type="ARBA" id="ARBA00005564"/>
    </source>
</evidence>
<sequence>MFFTTFVALGRVVIPLIALPHVTCKVHHIFVGNLDLPKSLYALSFDTETHNLTLTKNITAHARHHWLTLSHDRRNLYATAYSSPNISSYSIIENGTNVRLDSVISSPSTCAASDSSANLVALNREPYSVYSASWPGKPACASIYSTSNGTLSSVEHGYFYGNDSSVHGLALHPSGNFLYAADLNGDAMWTHALSPNGSITNTIRKDVSWDGKHPRHVATHPNGKWLYALMEASNSISAYPITELGTLQNTTSRYSLLPGSNYTSEATEPMPPLDDRYWSAEITVSPSSRILWGTARAQINATYVGYISAFLLSPSGSIMERLFIVPTTTVGGNANSVSMAPDTDEYVAMTDWKTSRRNGYVQMWQRVDKRDVTLRMRDVAKVDIEDGGCCANVVWAD</sequence>
<accession>A0A6A5VX41</accession>
<dbReference type="InterPro" id="IPR019405">
    <property type="entry name" value="Lactonase_7-beta_prop"/>
</dbReference>
<feature type="chain" id="PRO_5025427320" evidence="2">
    <location>
        <begin position="25"/>
        <end position="397"/>
    </location>
</feature>
<dbReference type="Pfam" id="PF10282">
    <property type="entry name" value="Lactonase"/>
    <property type="match status" value="1"/>
</dbReference>
<dbReference type="AlphaFoldDB" id="A0A6A5VX41"/>
<evidence type="ECO:0000313" key="4">
    <source>
        <dbReference type="Proteomes" id="UP000799779"/>
    </source>
</evidence>
<organism evidence="3 4">
    <name type="scientific">Amniculicola lignicola CBS 123094</name>
    <dbReference type="NCBI Taxonomy" id="1392246"/>
    <lineage>
        <taxon>Eukaryota</taxon>
        <taxon>Fungi</taxon>
        <taxon>Dikarya</taxon>
        <taxon>Ascomycota</taxon>
        <taxon>Pezizomycotina</taxon>
        <taxon>Dothideomycetes</taxon>
        <taxon>Pleosporomycetidae</taxon>
        <taxon>Pleosporales</taxon>
        <taxon>Amniculicolaceae</taxon>
        <taxon>Amniculicola</taxon>
    </lineage>
</organism>
<dbReference type="InterPro" id="IPR015943">
    <property type="entry name" value="WD40/YVTN_repeat-like_dom_sf"/>
</dbReference>
<dbReference type="EMBL" id="ML977677">
    <property type="protein sequence ID" value="KAF1993970.1"/>
    <property type="molecule type" value="Genomic_DNA"/>
</dbReference>
<evidence type="ECO:0000256" key="2">
    <source>
        <dbReference type="SAM" id="SignalP"/>
    </source>
</evidence>
<protein>
    <submittedName>
        <fullName evidence="3">3-carboxy-cis,cis-mucoante lactonizing enzyme</fullName>
    </submittedName>
</protein>
<name>A0A6A5VX41_9PLEO</name>
<evidence type="ECO:0000313" key="3">
    <source>
        <dbReference type="EMBL" id="KAF1993970.1"/>
    </source>
</evidence>
<dbReference type="InterPro" id="IPR011048">
    <property type="entry name" value="Haem_d1_sf"/>
</dbReference>
<dbReference type="OrthoDB" id="1715191at2759"/>
<dbReference type="PANTHER" id="PTHR30344">
    <property type="entry name" value="6-PHOSPHOGLUCONOLACTONASE-RELATED"/>
    <property type="match status" value="1"/>
</dbReference>
<feature type="signal peptide" evidence="2">
    <location>
        <begin position="1"/>
        <end position="24"/>
    </location>
</feature>
<dbReference type="PANTHER" id="PTHR30344:SF4">
    <property type="entry name" value="CYCLASE, PUTATIVE (AFU_ORTHOLOGUE AFUA_6G11580)-RELATED"/>
    <property type="match status" value="1"/>
</dbReference>
<comment type="similarity">
    <text evidence="1">Belongs to the cycloisomerase 2 family.</text>
</comment>
<dbReference type="Proteomes" id="UP000799779">
    <property type="component" value="Unassembled WGS sequence"/>
</dbReference>
<gene>
    <name evidence="3" type="ORF">P154DRAFT_502571</name>
</gene>
<proteinExistence type="inferred from homology"/>
<dbReference type="Gene3D" id="2.130.10.10">
    <property type="entry name" value="YVTN repeat-like/Quinoprotein amine dehydrogenase"/>
    <property type="match status" value="1"/>
</dbReference>